<feature type="compositionally biased region" description="Basic and acidic residues" evidence="3">
    <location>
        <begin position="515"/>
        <end position="570"/>
    </location>
</feature>
<dbReference type="GeneID" id="108739250"/>
<dbReference type="InterPro" id="IPR016024">
    <property type="entry name" value="ARM-type_fold"/>
</dbReference>
<feature type="compositionally biased region" description="Polar residues" evidence="3">
    <location>
        <begin position="78"/>
        <end position="114"/>
    </location>
</feature>
<feature type="region of interest" description="Disordered" evidence="3">
    <location>
        <begin position="370"/>
        <end position="650"/>
    </location>
</feature>
<feature type="region of interest" description="Disordered" evidence="3">
    <location>
        <begin position="57"/>
        <end position="149"/>
    </location>
</feature>
<dbReference type="Pfam" id="PF07814">
    <property type="entry name" value="WAPL"/>
    <property type="match status" value="1"/>
</dbReference>
<sequence length="1299" mass="146672">MSRGYGKYRRGNCQASFHFEKLFKENSNCPSAARSAGTVGKWGITSFTSIRALNEKAAEQNASVPKPKKFFKSRDSGSQESTPAIYNETTKPYGSTTKRPKLSTSSDSEPSNKSPPIEPSRKFFVSKTGNSKDSKTVLTSNSLNNVKRDDTKPPIVLRICRGKSQLLSDSEESETTVTPTSTPSTSAVTSPRSTSQKSPGSIRVTRSTRRSMQQDPSSSPATADTPADTFGSLIFSPKKDIDLSPQYIPAEKYEQERKAMYASLLGTTEPVFEQHYPLSETNQVELNGLECKEKENLVPVSNESKNSEQANDSFESNTEIKFVSNDANVDLVPMELETEDNAPHTEESTDNAKQAAIPKISIIVKSGEIRTRRQKEAGLSEHKTFEIKLKDKGVDDNYSQDDDISKEIDVPKEENDSPNTVIETKTYEKRQRKPKDEKEEETVKTYLRTRKQKEKKDVELELPEKKLKDEKDEETKTYEMRTRKQKEEKEETTAVNETIPATATTTRTYTRTRRQKEVNPKDEITFQPEETKTYETRIRRQKDEVKEDHANTVSKEDKNEAKPKKQKEDKDEVNEFTFSDDPAQSTDKEENASQIKEKGEESKSAPSVEEIKSSIYERRLTRNALRSKTSSDECKSPEKSTDDSQAPVKIVISKKKGSIFKSRSMVTTDAGKKRRALYKHKWSDDSKETASKTEEEGTPKSKEDTAASGFEFEDGPLVRLPNNNGDGDIDRATTVKCTKNDKGFYTVVRNVKKAHQIQEIGEFQEFNDDVEYILDALQDNNPISTRCLSAITLASKCMVPAFRMHVRAHGTVAKFFKALHDATKDQSLGLCTATVMFVLSQDRLNMDLDRDCLELMLNLLESDVSYQQALDVCGLSSAQLEKNKQKVKELCSEIQSQGHAKHLNLDNITVGQLAMETLLSLTSKRAGEWFKEELRELGGLEHIIKTIYECCRQVSDYVVTWTDALLDKLRKIDRCMRVLENVTYDNEENQVYILKYKDGMILETLVQLYRLCDSEIPLYPVTDVSDKESTGSIIREALLVTLKVLINLTHHFNSNSFGGALIGSQPGIIEASLHLLLQVPHYIPDQKKFELGVLVLMLLINLIQDNDANKKLLVEAKAPAEFESAYACDKSAVEALIAQFYQWEECARVAEKRTDAILDGEKDGETQNVQKSNEEFIEETVAKLLQKAGIHMEFTFLASYIVMLMGFLIMNNSEYETIVRTFLKDNNFSTMVDLLNKFFKFMNLTASSGASSVCAMKATEKVLKYLEDCDRLQEEKTKVDKENTTTSSECMDLSYSVVH</sequence>
<feature type="region of interest" description="Disordered" evidence="3">
    <location>
        <begin position="678"/>
        <end position="726"/>
    </location>
</feature>
<feature type="compositionally biased region" description="Basic and acidic residues" evidence="3">
    <location>
        <begin position="629"/>
        <end position="642"/>
    </location>
</feature>
<proteinExistence type="inferred from homology"/>
<feature type="compositionally biased region" description="Basic and acidic residues" evidence="3">
    <location>
        <begin position="370"/>
        <end position="395"/>
    </location>
</feature>
<dbReference type="Gene3D" id="1.25.10.10">
    <property type="entry name" value="Leucine-rich Repeat Variant"/>
    <property type="match status" value="1"/>
</dbReference>
<dbReference type="InterPro" id="IPR022771">
    <property type="entry name" value="WAPL_C"/>
</dbReference>
<dbReference type="PROSITE" id="PS51271">
    <property type="entry name" value="WAPL"/>
    <property type="match status" value="1"/>
</dbReference>
<feature type="compositionally biased region" description="Basic and acidic residues" evidence="3">
    <location>
        <begin position="454"/>
        <end position="492"/>
    </location>
</feature>
<protein>
    <submittedName>
        <fullName evidence="7">Wings apart-like protein homolog isoform X1</fullName>
    </submittedName>
</protein>
<dbReference type="FunCoup" id="A0A1W4WXF8">
    <property type="interactions" value="440"/>
</dbReference>
<dbReference type="RefSeq" id="XP_018328571.1">
    <property type="nucleotide sequence ID" value="XM_018473069.2"/>
</dbReference>
<feature type="compositionally biased region" description="Basic and acidic residues" evidence="3">
    <location>
        <begin position="403"/>
        <end position="415"/>
    </location>
</feature>
<dbReference type="Proteomes" id="UP000192223">
    <property type="component" value="Unplaced"/>
</dbReference>
<accession>A0A1W4WXF8</accession>
<dbReference type="SUPFAM" id="SSF48371">
    <property type="entry name" value="ARM repeat"/>
    <property type="match status" value="1"/>
</dbReference>
<keyword evidence="2" id="KW-0175">Coiled coil</keyword>
<feature type="compositionally biased region" description="Basic and acidic residues" evidence="3">
    <location>
        <begin position="586"/>
        <end position="620"/>
    </location>
</feature>
<dbReference type="STRING" id="224129.A0A1W4WXF8"/>
<evidence type="ECO:0000256" key="1">
    <source>
        <dbReference type="ARBA" id="ARBA00006854"/>
    </source>
</evidence>
<evidence type="ECO:0000256" key="3">
    <source>
        <dbReference type="SAM" id="MobiDB-lite"/>
    </source>
</evidence>
<dbReference type="FunFam" id="1.25.10.10:FF:000374">
    <property type="entry name" value="Protein wings apart-like"/>
    <property type="match status" value="1"/>
</dbReference>
<feature type="domain" description="WAPL" evidence="5">
    <location>
        <begin position="738"/>
        <end position="1245"/>
    </location>
</feature>
<evidence type="ECO:0000256" key="4">
    <source>
        <dbReference type="SAM" id="Phobius"/>
    </source>
</evidence>
<dbReference type="InterPro" id="IPR012502">
    <property type="entry name" value="WAPL_dom"/>
</dbReference>
<name>A0A1W4WXF8_AGRPL</name>
<feature type="compositionally biased region" description="Basic and acidic residues" evidence="3">
    <location>
        <begin position="425"/>
        <end position="443"/>
    </location>
</feature>
<feature type="region of interest" description="Disordered" evidence="3">
    <location>
        <begin position="167"/>
        <end position="233"/>
    </location>
</feature>
<keyword evidence="6" id="KW-1185">Reference proteome</keyword>
<dbReference type="InParanoid" id="A0A1W4WXF8"/>
<dbReference type="PANTHER" id="PTHR22100:SF13">
    <property type="entry name" value="WINGS APART-LIKE PROTEIN HOMOLOG"/>
    <property type="match status" value="1"/>
</dbReference>
<evidence type="ECO:0000313" key="7">
    <source>
        <dbReference type="RefSeq" id="XP_018328571.1"/>
    </source>
</evidence>
<evidence type="ECO:0000256" key="2">
    <source>
        <dbReference type="SAM" id="Coils"/>
    </source>
</evidence>
<evidence type="ECO:0000259" key="5">
    <source>
        <dbReference type="PROSITE" id="PS51271"/>
    </source>
</evidence>
<gene>
    <name evidence="7" type="primary">LOC108739250</name>
</gene>
<feature type="compositionally biased region" description="Polar residues" evidence="3">
    <location>
        <begin position="136"/>
        <end position="145"/>
    </location>
</feature>
<feature type="compositionally biased region" description="Basic and acidic residues" evidence="3">
    <location>
        <begin position="681"/>
        <end position="705"/>
    </location>
</feature>
<feature type="compositionally biased region" description="Polar residues" evidence="3">
    <location>
        <begin position="210"/>
        <end position="222"/>
    </location>
</feature>
<feature type="coiled-coil region" evidence="2">
    <location>
        <begin position="1255"/>
        <end position="1282"/>
    </location>
</feature>
<dbReference type="InterPro" id="IPR011989">
    <property type="entry name" value="ARM-like"/>
</dbReference>
<keyword evidence="4" id="KW-1133">Transmembrane helix</keyword>
<reference evidence="7" key="1">
    <citation type="submission" date="2025-08" db="UniProtKB">
        <authorList>
            <consortium name="RefSeq"/>
        </authorList>
    </citation>
    <scope>IDENTIFICATION</scope>
    <source>
        <tissue evidence="7">Entire body</tissue>
    </source>
</reference>
<dbReference type="PANTHER" id="PTHR22100">
    <property type="entry name" value="WINGS APART-LIKE PROTEIN HOMOLOG"/>
    <property type="match status" value="1"/>
</dbReference>
<feature type="compositionally biased region" description="Low complexity" evidence="3">
    <location>
        <begin position="175"/>
        <end position="195"/>
    </location>
</feature>
<keyword evidence="4" id="KW-0472">Membrane</keyword>
<dbReference type="OrthoDB" id="78088at2759"/>
<feature type="transmembrane region" description="Helical" evidence="4">
    <location>
        <begin position="1190"/>
        <end position="1210"/>
    </location>
</feature>
<evidence type="ECO:0000313" key="6">
    <source>
        <dbReference type="Proteomes" id="UP000192223"/>
    </source>
</evidence>
<comment type="similarity">
    <text evidence="1">Belongs to the WAPL family.</text>
</comment>
<dbReference type="InterPro" id="IPR039874">
    <property type="entry name" value="WAPL"/>
</dbReference>
<organism evidence="6 7">
    <name type="scientific">Agrilus planipennis</name>
    <name type="common">Emerald ash borer</name>
    <name type="synonym">Agrilus marcopoli</name>
    <dbReference type="NCBI Taxonomy" id="224129"/>
    <lineage>
        <taxon>Eukaryota</taxon>
        <taxon>Metazoa</taxon>
        <taxon>Ecdysozoa</taxon>
        <taxon>Arthropoda</taxon>
        <taxon>Hexapoda</taxon>
        <taxon>Insecta</taxon>
        <taxon>Pterygota</taxon>
        <taxon>Neoptera</taxon>
        <taxon>Endopterygota</taxon>
        <taxon>Coleoptera</taxon>
        <taxon>Polyphaga</taxon>
        <taxon>Elateriformia</taxon>
        <taxon>Buprestoidea</taxon>
        <taxon>Buprestidae</taxon>
        <taxon>Agrilinae</taxon>
        <taxon>Agrilus</taxon>
    </lineage>
</organism>
<keyword evidence="4" id="KW-0812">Transmembrane</keyword>
<dbReference type="KEGG" id="apln:108739250"/>